<dbReference type="AlphaFoldDB" id="V5G078"/>
<reference evidence="2" key="1">
    <citation type="submission" date="2013-07" db="EMBL/GenBank/DDBJ databases">
        <title>Midgut Transcriptome Profiling of Anoplphora glabripennis, a Lignocellulose Degrading, Wood-Boring Cerambycid.</title>
        <authorList>
            <person name="Scully E.D."/>
            <person name="Hoover K."/>
            <person name="Carlson J.E."/>
            <person name="Tien M."/>
            <person name="Geib S.M."/>
        </authorList>
    </citation>
    <scope>NUCLEOTIDE SEQUENCE</scope>
</reference>
<evidence type="ECO:0000256" key="1">
    <source>
        <dbReference type="ARBA" id="ARBA00023172"/>
    </source>
</evidence>
<dbReference type="InterPro" id="IPR013762">
    <property type="entry name" value="Integrase-like_cat_sf"/>
</dbReference>
<dbReference type="SUPFAM" id="SSF56349">
    <property type="entry name" value="DNA breaking-rejoining enzymes"/>
    <property type="match status" value="1"/>
</dbReference>
<name>V5G078_ANOGL</name>
<dbReference type="InterPro" id="IPR011010">
    <property type="entry name" value="DNA_brk_join_enz"/>
</dbReference>
<proteinExistence type="predicted"/>
<dbReference type="GO" id="GO:0015074">
    <property type="term" value="P:DNA integration"/>
    <property type="evidence" value="ECO:0007669"/>
    <property type="project" value="InterPro"/>
</dbReference>
<accession>V5G078</accession>
<dbReference type="Gene3D" id="1.10.443.10">
    <property type="entry name" value="Intergrase catalytic core"/>
    <property type="match status" value="1"/>
</dbReference>
<dbReference type="EMBL" id="GALX01005096">
    <property type="protein sequence ID" value="JAB63370.1"/>
    <property type="molecule type" value="Transcribed_RNA"/>
</dbReference>
<evidence type="ECO:0008006" key="3">
    <source>
        <dbReference type="Google" id="ProtNLM"/>
    </source>
</evidence>
<dbReference type="GO" id="GO:0006310">
    <property type="term" value="P:DNA recombination"/>
    <property type="evidence" value="ECO:0007669"/>
    <property type="project" value="UniProtKB-KW"/>
</dbReference>
<keyword evidence="1" id="KW-0233">DNA recombination</keyword>
<organism evidence="2">
    <name type="scientific">Anoplophora glabripennis</name>
    <name type="common">Asian longhorn beetle</name>
    <name type="synonym">Anoplophora nobilis</name>
    <dbReference type="NCBI Taxonomy" id="217634"/>
    <lineage>
        <taxon>Eukaryota</taxon>
        <taxon>Metazoa</taxon>
        <taxon>Ecdysozoa</taxon>
        <taxon>Arthropoda</taxon>
        <taxon>Hexapoda</taxon>
        <taxon>Insecta</taxon>
        <taxon>Pterygota</taxon>
        <taxon>Neoptera</taxon>
        <taxon>Endopterygota</taxon>
        <taxon>Coleoptera</taxon>
        <taxon>Polyphaga</taxon>
        <taxon>Cucujiformia</taxon>
        <taxon>Chrysomeloidea</taxon>
        <taxon>Cerambycidae</taxon>
        <taxon>Lamiinae</taxon>
        <taxon>Lamiini</taxon>
        <taxon>Anoplophora</taxon>
    </lineage>
</organism>
<dbReference type="GO" id="GO:0003677">
    <property type="term" value="F:DNA binding"/>
    <property type="evidence" value="ECO:0007669"/>
    <property type="project" value="InterPro"/>
</dbReference>
<protein>
    <recommendedName>
        <fullName evidence="3">Tyr recombinase domain-containing protein</fullName>
    </recommendedName>
</protein>
<evidence type="ECO:0000313" key="2">
    <source>
        <dbReference type="EMBL" id="JAB63370.1"/>
    </source>
</evidence>
<sequence length="161" mass="17892">MGIHKISKVPKDVASFLRLPNPHEYTGHCLRRTSATILVDNGGDITTLKRHGGWKSTSVAEGYIEDSVNNKKQIAMKILNPLEYNEPSTSSETVNIDPENNLIEDFSVNNGTIVNTETENLITSNVFNDRTVNFEKKTASSALNINNCTIQNCTFNIHVNK</sequence>